<feature type="compositionally biased region" description="Polar residues" evidence="1">
    <location>
        <begin position="359"/>
        <end position="372"/>
    </location>
</feature>
<feature type="region of interest" description="Disordered" evidence="1">
    <location>
        <begin position="1"/>
        <end position="30"/>
    </location>
</feature>
<feature type="compositionally biased region" description="Basic and acidic residues" evidence="1">
    <location>
        <begin position="377"/>
        <end position="386"/>
    </location>
</feature>
<dbReference type="InterPro" id="IPR027267">
    <property type="entry name" value="AH/BAR_dom_sf"/>
</dbReference>
<feature type="region of interest" description="Disordered" evidence="1">
    <location>
        <begin position="443"/>
        <end position="540"/>
    </location>
</feature>
<reference evidence="2 3" key="1">
    <citation type="submission" date="2019-05" db="EMBL/GenBank/DDBJ databases">
        <title>Mikania micrantha, genome provides insights into the molecular mechanism of rapid growth.</title>
        <authorList>
            <person name="Liu B."/>
        </authorList>
    </citation>
    <scope>NUCLEOTIDE SEQUENCE [LARGE SCALE GENOMIC DNA]</scope>
    <source>
        <strain evidence="2">NLD-2019</strain>
        <tissue evidence="2">Leaf</tissue>
    </source>
</reference>
<dbReference type="Proteomes" id="UP000326396">
    <property type="component" value="Linkage Group LG2"/>
</dbReference>
<dbReference type="Gene3D" id="1.20.1270.60">
    <property type="entry name" value="Arfaptin homology (AH) domain/BAR domain"/>
    <property type="match status" value="1"/>
</dbReference>
<dbReference type="EMBL" id="SZYD01000012">
    <property type="protein sequence ID" value="KAD4586559.1"/>
    <property type="molecule type" value="Genomic_DNA"/>
</dbReference>
<dbReference type="OrthoDB" id="1925034at2759"/>
<dbReference type="SUPFAM" id="SSF103657">
    <property type="entry name" value="BAR/IMD domain-like"/>
    <property type="match status" value="1"/>
</dbReference>
<proteinExistence type="predicted"/>
<dbReference type="InterPro" id="IPR037488">
    <property type="entry name" value="At2g33490-like"/>
</dbReference>
<name>A0A5N6NGF5_9ASTR</name>
<feature type="compositionally biased region" description="Polar residues" evidence="1">
    <location>
        <begin position="517"/>
        <end position="538"/>
    </location>
</feature>
<dbReference type="PANTHER" id="PTHR34119:SF17">
    <property type="entry name" value="BAR DOMAIN-CONTAINING PROTEIN"/>
    <property type="match status" value="1"/>
</dbReference>
<feature type="compositionally biased region" description="Low complexity" evidence="1">
    <location>
        <begin position="495"/>
        <end position="507"/>
    </location>
</feature>
<evidence type="ECO:0008006" key="4">
    <source>
        <dbReference type="Google" id="ProtNLM"/>
    </source>
</evidence>
<sequence>MKSSLGKLGRKLSISRSDVRDKRDHQPSGHLEELAQASKDMQEMRNCYDSLLSAAAATANSIYEFAESLNEMGTCLLDKTTVDADDESGRVLSALGNMQSELQKIADTYRSYVVVTVTKPTESLLSELRKVEVNLLTCIISREAYEYMMAQHRDKGKLKSGKVENSVTQKLQEAQDEYNEVARLCAFRVKSLKEGQCRSLLAQAARHHAAQLNFFRKGVKVLEEVDPHVRIVAEKNRIDCQLSDGAAEGEGEGISSHESTDDGELSLDYRQKKHGIATSSNQMEVDRVDMTYPHVPNLADSEINVNKYQGEQIFGRQGRVSSYSAPLYPEKIDPAGKPPKETQPARKYYSYVLPPPVDNKTSSLRTQPTSAFQHPLPGEKHERDISNENTSASTSASASASKPTRSTENATSSSVQLPAPSAERFSFPQHAAYDGKTAAKRQAYSGPLTPSKSFSGKMVSYGGQNVTSRSVSPPTLSSPKISELHELPRPPPPTSSISSLSTFSKPSGLLGQPTPFFKSQETSSQPPNKRPILTSTVASPLPIPPLVVSRSFSIPSTNQRAITSLHASNLKESPHPGQAPSPPLTPISLADVSAMSEGATHMAHI</sequence>
<feature type="region of interest" description="Disordered" evidence="1">
    <location>
        <begin position="244"/>
        <end position="263"/>
    </location>
</feature>
<organism evidence="2 3">
    <name type="scientific">Mikania micrantha</name>
    <name type="common">bitter vine</name>
    <dbReference type="NCBI Taxonomy" id="192012"/>
    <lineage>
        <taxon>Eukaryota</taxon>
        <taxon>Viridiplantae</taxon>
        <taxon>Streptophyta</taxon>
        <taxon>Embryophyta</taxon>
        <taxon>Tracheophyta</taxon>
        <taxon>Spermatophyta</taxon>
        <taxon>Magnoliopsida</taxon>
        <taxon>eudicotyledons</taxon>
        <taxon>Gunneridae</taxon>
        <taxon>Pentapetalae</taxon>
        <taxon>asterids</taxon>
        <taxon>campanulids</taxon>
        <taxon>Asterales</taxon>
        <taxon>Asteraceae</taxon>
        <taxon>Asteroideae</taxon>
        <taxon>Heliantheae alliance</taxon>
        <taxon>Eupatorieae</taxon>
        <taxon>Mikania</taxon>
    </lineage>
</organism>
<dbReference type="PANTHER" id="PTHR34119">
    <property type="entry name" value="HYDROXYPROLINE-RICH GLYCOPROTEIN-LIKE"/>
    <property type="match status" value="1"/>
</dbReference>
<gene>
    <name evidence="2" type="ORF">E3N88_24160</name>
</gene>
<feature type="compositionally biased region" description="Basic and acidic residues" evidence="1">
    <location>
        <begin position="17"/>
        <end position="30"/>
    </location>
</feature>
<dbReference type="CDD" id="cd07307">
    <property type="entry name" value="BAR"/>
    <property type="match status" value="1"/>
</dbReference>
<comment type="caution">
    <text evidence="2">The sequence shown here is derived from an EMBL/GenBank/DDBJ whole genome shotgun (WGS) entry which is preliminary data.</text>
</comment>
<feature type="compositionally biased region" description="Polar residues" evidence="1">
    <location>
        <begin position="462"/>
        <end position="480"/>
    </location>
</feature>
<keyword evidence="3" id="KW-1185">Reference proteome</keyword>
<feature type="region of interest" description="Disordered" evidence="1">
    <location>
        <begin position="569"/>
        <end position="588"/>
    </location>
</feature>
<evidence type="ECO:0000313" key="3">
    <source>
        <dbReference type="Proteomes" id="UP000326396"/>
    </source>
</evidence>
<accession>A0A5N6NGF5</accession>
<feature type="region of interest" description="Disordered" evidence="1">
    <location>
        <begin position="351"/>
        <end position="422"/>
    </location>
</feature>
<feature type="compositionally biased region" description="Low complexity" evidence="1">
    <location>
        <begin position="390"/>
        <end position="407"/>
    </location>
</feature>
<dbReference type="AlphaFoldDB" id="A0A5N6NGF5"/>
<evidence type="ECO:0000256" key="1">
    <source>
        <dbReference type="SAM" id="MobiDB-lite"/>
    </source>
</evidence>
<evidence type="ECO:0000313" key="2">
    <source>
        <dbReference type="EMBL" id="KAD4586559.1"/>
    </source>
</evidence>
<protein>
    <recommendedName>
        <fullName evidence="4">BAR domain-containing protein</fullName>
    </recommendedName>
</protein>